<dbReference type="SUPFAM" id="SSF51126">
    <property type="entry name" value="Pectin lyase-like"/>
    <property type="match status" value="1"/>
</dbReference>
<dbReference type="CDD" id="cd00009">
    <property type="entry name" value="AAA"/>
    <property type="match status" value="1"/>
</dbReference>
<evidence type="ECO:0000313" key="7">
    <source>
        <dbReference type="Proteomes" id="UP000076872"/>
    </source>
</evidence>
<dbReference type="Proteomes" id="UP000094892">
    <property type="component" value="Unassembled WGS sequence"/>
</dbReference>
<sequence>MSNYLVGPDKKNLFGRRSTWDFDQAIEASSDGDVIEIEAGFDPFNGQNNQSIVITKSITIQGHVENRENEHIYTNTIDGIVVKDGATVTLQNICIQKNTDKSNAITVRMGSTVIAEDVYLINKSTTGTNYPIVYISGNSHVQLKNVTVGASKISDGKHRIYVENSELTIRNSWICAKVYLKHAQFLCHKSQLEYTDGCVLNGNEQSTIQLISSTLTGGKILSKEVYPCVHICDSKLTCQDCSINQPKFDMALLVLNSQMTLKGGQVDSVSLDHTTANINETLIRESFAIENGTQVTGNRFFILGRDNGKVNLYIAGRSNIQVCHIIFGQISNPNLKLERNVDIGKTALDYYQYNLNNGTFVVDQTNHYISADKQGQVSYFGKKPALDRLNEMIGISGVKSEINEFIAIAQMNKQRKEQGISSDAMTLHSLFLGNPGTGKTTVARILGEILFDKGIINDQKFVEVSRSDIVGRYIGETAIKTRKVLESALGGVLFIDEAYTLANGDEKDFGREAIDEILKFIEDHRADVVVIFAGYTDRMEKFLKMNEGLRSRIPNHFMFEDYTPQELIEIGWNDLKAKNYIVDKTAYTDLVMHNFNVSHDHSNGRWVRNLNERLIRKFAVRVAGQQGEDLSAIKQQDIDAAML</sequence>
<dbReference type="InterPro" id="IPR011050">
    <property type="entry name" value="Pectin_lyase_fold/virulence"/>
</dbReference>
<organism evidence="6 8">
    <name type="scientific">Lactiplantibacillus plantarum</name>
    <name type="common">Lactobacillus plantarum</name>
    <dbReference type="NCBI Taxonomy" id="1590"/>
    <lineage>
        <taxon>Bacteria</taxon>
        <taxon>Bacillati</taxon>
        <taxon>Bacillota</taxon>
        <taxon>Bacilli</taxon>
        <taxon>Lactobacillales</taxon>
        <taxon>Lactobacillaceae</taxon>
        <taxon>Lactiplantibacillus</taxon>
    </lineage>
</organism>
<dbReference type="Proteomes" id="UP000076872">
    <property type="component" value="Unassembled WGS sequence"/>
</dbReference>
<dbReference type="InterPro" id="IPR003593">
    <property type="entry name" value="AAA+_ATPase"/>
</dbReference>
<dbReference type="GO" id="GO:0005524">
    <property type="term" value="F:ATP binding"/>
    <property type="evidence" value="ECO:0007669"/>
    <property type="project" value="UniProtKB-KW"/>
</dbReference>
<dbReference type="EMBL" id="MCOL01000001">
    <property type="protein sequence ID" value="ODO60937.1"/>
    <property type="molecule type" value="Genomic_DNA"/>
</dbReference>
<dbReference type="PANTHER" id="PTHR43392:SF2">
    <property type="entry name" value="AAA-TYPE ATPASE FAMILY PROTEIN _ ANKYRIN REPEAT FAMILY PROTEIN"/>
    <property type="match status" value="1"/>
</dbReference>
<accession>A0A0R2G4A0</accession>
<evidence type="ECO:0000256" key="2">
    <source>
        <dbReference type="ARBA" id="ARBA00022741"/>
    </source>
</evidence>
<dbReference type="Gene3D" id="3.40.50.300">
    <property type="entry name" value="P-loop containing nucleotide triphosphate hydrolases"/>
    <property type="match status" value="1"/>
</dbReference>
<dbReference type="Gene3D" id="1.10.8.60">
    <property type="match status" value="1"/>
</dbReference>
<dbReference type="PANTHER" id="PTHR43392">
    <property type="entry name" value="AAA-TYPE ATPASE FAMILY PROTEIN / ANKYRIN REPEAT FAMILY PROTEIN"/>
    <property type="match status" value="1"/>
</dbReference>
<evidence type="ECO:0000256" key="3">
    <source>
        <dbReference type="ARBA" id="ARBA00022840"/>
    </source>
</evidence>
<dbReference type="AlphaFoldDB" id="A0A0R2G4A0"/>
<comment type="caution">
    <text evidence="6">The sequence shown here is derived from an EMBL/GenBank/DDBJ whole genome shotgun (WGS) entry which is preliminary data.</text>
</comment>
<dbReference type="FunFam" id="3.40.50.300:FF:000216">
    <property type="entry name" value="Type VII secretion ATPase EccA"/>
    <property type="match status" value="1"/>
</dbReference>
<proteinExistence type="inferred from homology"/>
<reference evidence="6 8" key="2">
    <citation type="submission" date="2016-08" db="EMBL/GenBank/DDBJ databases">
        <title>Genome sequencing of Lactobacillus plantarum JSA22, isolated from fermented soybean paste.</title>
        <authorList>
            <person name="Choi H.S."/>
        </authorList>
    </citation>
    <scope>NUCLEOTIDE SEQUENCE [LARGE SCALE GENOMIC DNA]</scope>
    <source>
        <strain evidence="6 8">JSA22</strain>
    </source>
</reference>
<evidence type="ECO:0000256" key="1">
    <source>
        <dbReference type="ARBA" id="ARBA00010378"/>
    </source>
</evidence>
<dbReference type="RefSeq" id="WP_003641156.1">
    <property type="nucleotide sequence ID" value="NZ_AP028145.1"/>
</dbReference>
<dbReference type="GO" id="GO:0016887">
    <property type="term" value="F:ATP hydrolysis activity"/>
    <property type="evidence" value="ECO:0007669"/>
    <property type="project" value="InterPro"/>
</dbReference>
<dbReference type="InterPro" id="IPR000641">
    <property type="entry name" value="CbxX/CfxQ"/>
</dbReference>
<dbReference type="PATRIC" id="fig|1590.155.peg.1491"/>
<evidence type="ECO:0000313" key="8">
    <source>
        <dbReference type="Proteomes" id="UP000094892"/>
    </source>
</evidence>
<dbReference type="EMBL" id="LUXO01000033">
    <property type="protein sequence ID" value="KZV01523.1"/>
    <property type="molecule type" value="Genomic_DNA"/>
</dbReference>
<dbReference type="InterPro" id="IPR027417">
    <property type="entry name" value="P-loop_NTPase"/>
</dbReference>
<keyword evidence="3" id="KW-0067">ATP-binding</keyword>
<dbReference type="InterPro" id="IPR050773">
    <property type="entry name" value="CbxX/CfxQ_RuBisCO_ESX"/>
</dbReference>
<feature type="domain" description="AAA+ ATPase" evidence="4">
    <location>
        <begin position="425"/>
        <end position="563"/>
    </location>
</feature>
<dbReference type="SMART" id="SM00382">
    <property type="entry name" value="AAA"/>
    <property type="match status" value="1"/>
</dbReference>
<keyword evidence="2" id="KW-0547">Nucleotide-binding</keyword>
<name>A0A0R2G4A0_LACPN</name>
<protein>
    <submittedName>
        <fullName evidence="6">Protein cfxQ like protein</fullName>
    </submittedName>
    <submittedName>
        <fullName evidence="5">Stage V sporulation protein</fullName>
    </submittedName>
</protein>
<dbReference type="SUPFAM" id="SSF52540">
    <property type="entry name" value="P-loop containing nucleoside triphosphate hydrolases"/>
    <property type="match status" value="1"/>
</dbReference>
<evidence type="ECO:0000313" key="5">
    <source>
        <dbReference type="EMBL" id="KZV01523.1"/>
    </source>
</evidence>
<reference evidence="5 7" key="1">
    <citation type="submission" date="2016-03" db="EMBL/GenBank/DDBJ databases">
        <title>Comparative genomics of 54 Lactobacillus plantarum strains reveals genomic uncoupling from niche constraints.</title>
        <authorList>
            <person name="Martino M.E."/>
        </authorList>
    </citation>
    <scope>NUCLEOTIDE SEQUENCE [LARGE SCALE GENOMIC DNA]</scope>
    <source>
        <strain evidence="5 7">NAB2</strain>
    </source>
</reference>
<gene>
    <name evidence="6" type="ORF">LPJSA22_00886</name>
    <name evidence="5" type="ORF">NAB2_2143</name>
</gene>
<comment type="similarity">
    <text evidence="1">Belongs to the CbxX/CfxQ family.</text>
</comment>
<dbReference type="Pfam" id="PF00004">
    <property type="entry name" value="AAA"/>
    <property type="match status" value="1"/>
</dbReference>
<evidence type="ECO:0000259" key="4">
    <source>
        <dbReference type="SMART" id="SM00382"/>
    </source>
</evidence>
<dbReference type="PRINTS" id="PR00819">
    <property type="entry name" value="CBXCFQXSUPER"/>
</dbReference>
<evidence type="ECO:0000313" key="6">
    <source>
        <dbReference type="EMBL" id="ODO60937.1"/>
    </source>
</evidence>
<dbReference type="InterPro" id="IPR003959">
    <property type="entry name" value="ATPase_AAA_core"/>
</dbReference>